<dbReference type="AlphaFoldDB" id="A0A9W4D3K1"/>
<dbReference type="EMBL" id="CAJHIT010000007">
    <property type="protein sequence ID" value="CAD6503461.1"/>
    <property type="molecule type" value="Genomic_DNA"/>
</dbReference>
<gene>
    <name evidence="1" type="ORF">BGTH12_LOCUS4819</name>
</gene>
<name>A0A9W4D3K1_BLUGR</name>
<comment type="caution">
    <text evidence="1">The sequence shown here is derived from an EMBL/GenBank/DDBJ whole genome shotgun (WGS) entry which is preliminary data.</text>
</comment>
<reference evidence="1" key="1">
    <citation type="submission" date="2020-10" db="EMBL/GenBank/DDBJ databases">
        <authorList>
            <person name="Muller C M."/>
        </authorList>
    </citation>
    <scope>NUCLEOTIDE SEQUENCE</scope>
    <source>
        <strain evidence="1">THUN-12</strain>
    </source>
</reference>
<evidence type="ECO:0000313" key="2">
    <source>
        <dbReference type="Proteomes" id="UP000683417"/>
    </source>
</evidence>
<proteinExistence type="predicted"/>
<accession>A0A9W4D3K1</accession>
<protein>
    <submittedName>
        <fullName evidence="1">BgTH12-03125</fullName>
    </submittedName>
</protein>
<organism evidence="1 2">
    <name type="scientific">Blumeria graminis f. sp. triticale</name>
    <dbReference type="NCBI Taxonomy" id="1689686"/>
    <lineage>
        <taxon>Eukaryota</taxon>
        <taxon>Fungi</taxon>
        <taxon>Dikarya</taxon>
        <taxon>Ascomycota</taxon>
        <taxon>Pezizomycotina</taxon>
        <taxon>Leotiomycetes</taxon>
        <taxon>Erysiphales</taxon>
        <taxon>Erysiphaceae</taxon>
        <taxon>Blumeria</taxon>
    </lineage>
</organism>
<evidence type="ECO:0000313" key="1">
    <source>
        <dbReference type="EMBL" id="CAD6503461.1"/>
    </source>
</evidence>
<dbReference type="Proteomes" id="UP000683417">
    <property type="component" value="Unassembled WGS sequence"/>
</dbReference>
<sequence length="69" mass="8067">MFVCLFSIFRPHRRQCLLPKGLCPCCFPIRCARQFSNYMIACSVAPTPLKLFAEALHSFDVFHPFSEYY</sequence>